<evidence type="ECO:0000313" key="1">
    <source>
        <dbReference type="EMBL" id="OGZ44415.1"/>
    </source>
</evidence>
<accession>A0A1G2G246</accession>
<dbReference type="STRING" id="1802114.A2719_04450"/>
<sequence>MEHISFEPNPCFNYTIVIMKKLFARFLDLILPRRPRRIRTENRSLMDVPLDSANLESGGMSITTLMNYRDSPVEDLIRSLKYDGSKHAANLCAEALADFLREEIAANQQFSSRRKLIVPVPLHRTRERERGFNQVDMVLRLLPQEFRNGTTSVHAPYALYRIRETRQQTHLPRDERIKNVSGAFAVSSQDIIRDAHVFLIDDVATTGATLANAALALQNAGATVTLIAFARA</sequence>
<dbReference type="InterPro" id="IPR029057">
    <property type="entry name" value="PRTase-like"/>
</dbReference>
<dbReference type="InterPro" id="IPR051910">
    <property type="entry name" value="ComF/GntX_DNA_util-trans"/>
</dbReference>
<protein>
    <recommendedName>
        <fullName evidence="3">Phosphoribosyltransferase domain-containing protein</fullName>
    </recommendedName>
</protein>
<dbReference type="PANTHER" id="PTHR47505">
    <property type="entry name" value="DNA UTILIZATION PROTEIN YHGH"/>
    <property type="match status" value="1"/>
</dbReference>
<proteinExistence type="predicted"/>
<comment type="caution">
    <text evidence="1">The sequence shown here is derived from an EMBL/GenBank/DDBJ whole genome shotgun (WGS) entry which is preliminary data.</text>
</comment>
<gene>
    <name evidence="1" type="ORF">A2719_04450</name>
</gene>
<name>A0A1G2G246_9BACT</name>
<dbReference type="Gene3D" id="3.40.50.2020">
    <property type="match status" value="1"/>
</dbReference>
<evidence type="ECO:0000313" key="2">
    <source>
        <dbReference type="Proteomes" id="UP000177480"/>
    </source>
</evidence>
<evidence type="ECO:0008006" key="3">
    <source>
        <dbReference type="Google" id="ProtNLM"/>
    </source>
</evidence>
<dbReference type="EMBL" id="MHNK01000003">
    <property type="protein sequence ID" value="OGZ44415.1"/>
    <property type="molecule type" value="Genomic_DNA"/>
</dbReference>
<reference evidence="1 2" key="1">
    <citation type="journal article" date="2016" name="Nat. Commun.">
        <title>Thousands of microbial genomes shed light on interconnected biogeochemical processes in an aquifer system.</title>
        <authorList>
            <person name="Anantharaman K."/>
            <person name="Brown C.T."/>
            <person name="Hug L.A."/>
            <person name="Sharon I."/>
            <person name="Castelle C.J."/>
            <person name="Probst A.J."/>
            <person name="Thomas B.C."/>
            <person name="Singh A."/>
            <person name="Wilkins M.J."/>
            <person name="Karaoz U."/>
            <person name="Brodie E.L."/>
            <person name="Williams K.H."/>
            <person name="Hubbard S.S."/>
            <person name="Banfield J.F."/>
        </authorList>
    </citation>
    <scope>NUCLEOTIDE SEQUENCE [LARGE SCALE GENOMIC DNA]</scope>
</reference>
<dbReference type="Proteomes" id="UP000177480">
    <property type="component" value="Unassembled WGS sequence"/>
</dbReference>
<dbReference type="PANTHER" id="PTHR47505:SF1">
    <property type="entry name" value="DNA UTILIZATION PROTEIN YHGH"/>
    <property type="match status" value="1"/>
</dbReference>
<organism evidence="1 2">
    <name type="scientific">Candidatus Ryanbacteria bacterium RIFCSPHIGHO2_01_FULL_45_22</name>
    <dbReference type="NCBI Taxonomy" id="1802114"/>
    <lineage>
        <taxon>Bacteria</taxon>
        <taxon>Candidatus Ryaniibacteriota</taxon>
    </lineage>
</organism>
<dbReference type="AlphaFoldDB" id="A0A1G2G246"/>
<dbReference type="SUPFAM" id="SSF53271">
    <property type="entry name" value="PRTase-like"/>
    <property type="match status" value="1"/>
</dbReference>